<reference evidence="14 15" key="1">
    <citation type="submission" date="2020-03" db="EMBL/GenBank/DDBJ databases">
        <title>Bacterial isolates of synthetic phycosphere.</title>
        <authorList>
            <person name="Fu H."/>
            <person name="Moran M.A."/>
        </authorList>
    </citation>
    <scope>NUCLEOTIDE SEQUENCE [LARGE SCALE GENOMIC DNA]</scope>
    <source>
        <strain evidence="14 15">HF1</strain>
    </source>
</reference>
<comment type="subcellular location">
    <subcellularLocation>
        <location evidence="1">Cell inner membrane</location>
        <topology evidence="1">Multi-pass membrane protein</topology>
    </subcellularLocation>
</comment>
<feature type="domain" description="Fatty acid desaturase" evidence="13">
    <location>
        <begin position="86"/>
        <end position="298"/>
    </location>
</feature>
<dbReference type="InterPro" id="IPR033885">
    <property type="entry name" value="AlkB/XylM"/>
</dbReference>
<dbReference type="EMBL" id="JAATOP010000001">
    <property type="protein sequence ID" value="NIY71150.1"/>
    <property type="molecule type" value="Genomic_DNA"/>
</dbReference>
<comment type="similarity">
    <text evidence="2">Belongs to the fatty acid desaturase type 1 family. AlkB subfamily.</text>
</comment>
<keyword evidence="9" id="KW-0408">Iron</keyword>
<evidence type="ECO:0000313" key="15">
    <source>
        <dbReference type="Proteomes" id="UP000709466"/>
    </source>
</evidence>
<evidence type="ECO:0000256" key="5">
    <source>
        <dbReference type="ARBA" id="ARBA00022692"/>
    </source>
</evidence>
<proteinExistence type="inferred from homology"/>
<evidence type="ECO:0000256" key="1">
    <source>
        <dbReference type="ARBA" id="ARBA00004429"/>
    </source>
</evidence>
<organism evidence="14 15">
    <name type="scientific">Marivivens donghaensis</name>
    <dbReference type="NCBI Taxonomy" id="1699413"/>
    <lineage>
        <taxon>Bacteria</taxon>
        <taxon>Pseudomonadati</taxon>
        <taxon>Pseudomonadota</taxon>
        <taxon>Alphaproteobacteria</taxon>
        <taxon>Rhodobacterales</taxon>
        <taxon>Paracoccaceae</taxon>
        <taxon>Marivivens group</taxon>
        <taxon>Marivivens</taxon>
    </lineage>
</organism>
<name>A0ABX0VTA8_9RHOB</name>
<keyword evidence="5 12" id="KW-0812">Transmembrane</keyword>
<evidence type="ECO:0000256" key="12">
    <source>
        <dbReference type="SAM" id="Phobius"/>
    </source>
</evidence>
<accession>A0ABX0VTA8</accession>
<dbReference type="PANTHER" id="PTHR38674:SF1">
    <property type="entry name" value="ALKANE 1-MONOOXYGENASE 1"/>
    <property type="match status" value="1"/>
</dbReference>
<dbReference type="Proteomes" id="UP000709466">
    <property type="component" value="Unassembled WGS sequence"/>
</dbReference>
<keyword evidence="3" id="KW-1003">Cell membrane</keyword>
<evidence type="ECO:0000256" key="8">
    <source>
        <dbReference type="ARBA" id="ARBA00023002"/>
    </source>
</evidence>
<evidence type="ECO:0000256" key="9">
    <source>
        <dbReference type="ARBA" id="ARBA00023004"/>
    </source>
</evidence>
<keyword evidence="7 12" id="KW-1133">Transmembrane helix</keyword>
<evidence type="ECO:0000256" key="2">
    <source>
        <dbReference type="ARBA" id="ARBA00010823"/>
    </source>
</evidence>
<keyword evidence="8" id="KW-0560">Oxidoreductase</keyword>
<gene>
    <name evidence="14" type="ORF">HCZ30_01740</name>
</gene>
<evidence type="ECO:0000256" key="3">
    <source>
        <dbReference type="ARBA" id="ARBA00022475"/>
    </source>
</evidence>
<evidence type="ECO:0000256" key="11">
    <source>
        <dbReference type="ARBA" id="ARBA00023136"/>
    </source>
</evidence>
<feature type="transmembrane region" description="Helical" evidence="12">
    <location>
        <begin position="220"/>
        <end position="240"/>
    </location>
</feature>
<dbReference type="Pfam" id="PF00487">
    <property type="entry name" value="FA_desaturase"/>
    <property type="match status" value="1"/>
</dbReference>
<keyword evidence="6" id="KW-0479">Metal-binding</keyword>
<sequence length="338" mass="38020">MRLFTVATLLPLPLIIAAALYGGIWAVLAPLAMTVMVAVLDEVVRVITPPTPESEFPTPDRLSIVVVIGQFAMLGAVIYGIGALSWAEAFGVFVAAGLYLGQVANSNAHELIHRQSRLLRKLGVWAYISVLYGQHASAHVLVHHPLVATRSDPNSARYSESFYRFAGRAWRGEFRKGLEAEKDRLARRKRSRWRNPYIIYLLGAALMLLIARLIGGTNGLLWYIALAIFAQVQLLMSDYVQHYGLERKFADGKPEPISPRHSWNSPHWYSSALMLNAPRHSDHHAHPMRPYPALELPHAPTLPRSIPVMACIALLPPLWRKVMHPRLKKWRKSSFSKR</sequence>
<keyword evidence="10" id="KW-0503">Monooxygenase</keyword>
<evidence type="ECO:0000256" key="10">
    <source>
        <dbReference type="ARBA" id="ARBA00023033"/>
    </source>
</evidence>
<evidence type="ECO:0000259" key="13">
    <source>
        <dbReference type="Pfam" id="PF00487"/>
    </source>
</evidence>
<comment type="caution">
    <text evidence="14">The sequence shown here is derived from an EMBL/GenBank/DDBJ whole genome shotgun (WGS) entry which is preliminary data.</text>
</comment>
<evidence type="ECO:0000256" key="6">
    <source>
        <dbReference type="ARBA" id="ARBA00022723"/>
    </source>
</evidence>
<protein>
    <submittedName>
        <fullName evidence="14">Alkane 1-monooxygenase</fullName>
    </submittedName>
</protein>
<keyword evidence="11 12" id="KW-0472">Membrane</keyword>
<feature type="transmembrane region" description="Helical" evidence="12">
    <location>
        <begin position="64"/>
        <end position="84"/>
    </location>
</feature>
<dbReference type="InterPro" id="IPR005804">
    <property type="entry name" value="FA_desaturase_dom"/>
</dbReference>
<evidence type="ECO:0000313" key="14">
    <source>
        <dbReference type="EMBL" id="NIY71150.1"/>
    </source>
</evidence>
<dbReference type="PANTHER" id="PTHR38674">
    <property type="entry name" value="ALKANE 1-MONOOXYGENASE 1"/>
    <property type="match status" value="1"/>
</dbReference>
<keyword evidence="15" id="KW-1185">Reference proteome</keyword>
<dbReference type="CDD" id="cd03512">
    <property type="entry name" value="Alkane-hydroxylase"/>
    <property type="match status" value="1"/>
</dbReference>
<evidence type="ECO:0000256" key="7">
    <source>
        <dbReference type="ARBA" id="ARBA00022989"/>
    </source>
</evidence>
<keyword evidence="4" id="KW-0997">Cell inner membrane</keyword>
<feature type="transmembrane region" description="Helical" evidence="12">
    <location>
        <begin position="197"/>
        <end position="214"/>
    </location>
</feature>
<evidence type="ECO:0000256" key="4">
    <source>
        <dbReference type="ARBA" id="ARBA00022519"/>
    </source>
</evidence>